<proteinExistence type="predicted"/>
<keyword evidence="1" id="KW-1133">Transmembrane helix</keyword>
<name>A0ABV6GMX8_9BACI</name>
<comment type="caution">
    <text evidence="2">The sequence shown here is derived from an EMBL/GenBank/DDBJ whole genome shotgun (WGS) entry which is preliminary data.</text>
</comment>
<dbReference type="EMBL" id="JBHLVO010000044">
    <property type="protein sequence ID" value="MFC0274746.1"/>
    <property type="molecule type" value="Genomic_DNA"/>
</dbReference>
<keyword evidence="3" id="KW-1185">Reference proteome</keyword>
<dbReference type="RefSeq" id="WP_378939301.1">
    <property type="nucleotide sequence ID" value="NZ_JBHLVO010000044.1"/>
</dbReference>
<reference evidence="2 3" key="1">
    <citation type="submission" date="2024-09" db="EMBL/GenBank/DDBJ databases">
        <authorList>
            <person name="Sun Q."/>
            <person name="Mori K."/>
        </authorList>
    </citation>
    <scope>NUCLEOTIDE SEQUENCE [LARGE SCALE GENOMIC DNA]</scope>
    <source>
        <strain evidence="2 3">CCM 7228</strain>
    </source>
</reference>
<organism evidence="2 3">
    <name type="scientific">Metabacillus herbersteinensis</name>
    <dbReference type="NCBI Taxonomy" id="283816"/>
    <lineage>
        <taxon>Bacteria</taxon>
        <taxon>Bacillati</taxon>
        <taxon>Bacillota</taxon>
        <taxon>Bacilli</taxon>
        <taxon>Bacillales</taxon>
        <taxon>Bacillaceae</taxon>
        <taxon>Metabacillus</taxon>
    </lineage>
</organism>
<protein>
    <submittedName>
        <fullName evidence="2">Uncharacterized protein</fullName>
    </submittedName>
</protein>
<keyword evidence="1" id="KW-0472">Membrane</keyword>
<keyword evidence="1" id="KW-0812">Transmembrane</keyword>
<dbReference type="Proteomes" id="UP001589854">
    <property type="component" value="Unassembled WGS sequence"/>
</dbReference>
<evidence type="ECO:0000313" key="3">
    <source>
        <dbReference type="Proteomes" id="UP001589854"/>
    </source>
</evidence>
<accession>A0ABV6GMX8</accession>
<feature type="transmembrane region" description="Helical" evidence="1">
    <location>
        <begin position="42"/>
        <end position="60"/>
    </location>
</feature>
<evidence type="ECO:0000313" key="2">
    <source>
        <dbReference type="EMBL" id="MFC0274746.1"/>
    </source>
</evidence>
<gene>
    <name evidence="2" type="ORF">ACFFIX_25840</name>
</gene>
<sequence>MRINNNMPEMYLFLLFIAIGVIASGLVGFYELFYIRDSHNGNLFKIFGLVIGFVLLKIYYKEERKRNLDNKEKKKQNSV</sequence>
<feature type="transmembrane region" description="Helical" evidence="1">
    <location>
        <begin position="12"/>
        <end position="30"/>
    </location>
</feature>
<evidence type="ECO:0000256" key="1">
    <source>
        <dbReference type="SAM" id="Phobius"/>
    </source>
</evidence>